<keyword evidence="3" id="KW-0233">DNA recombination</keyword>
<dbReference type="PANTHER" id="PTHR30461">
    <property type="entry name" value="DNA-INVERTASE FROM LAMBDOID PROPHAGE"/>
    <property type="match status" value="1"/>
</dbReference>
<dbReference type="InterPro" id="IPR036162">
    <property type="entry name" value="Resolvase-like_N_sf"/>
</dbReference>
<evidence type="ECO:0000256" key="3">
    <source>
        <dbReference type="ARBA" id="ARBA00023172"/>
    </source>
</evidence>
<reference evidence="6 7" key="1">
    <citation type="submission" date="2021-01" db="EMBL/GenBank/DDBJ databases">
        <title>Genomic Encyclopedia of Type Strains, Phase IV (KMG-IV): sequencing the most valuable type-strain genomes for metagenomic binning, comparative biology and taxonomic classification.</title>
        <authorList>
            <person name="Goeker M."/>
        </authorList>
    </citation>
    <scope>NUCLEOTIDE SEQUENCE [LARGE SCALE GENOMIC DNA]</scope>
    <source>
        <strain evidence="6 7">DSM 23711</strain>
    </source>
</reference>
<evidence type="ECO:0000256" key="2">
    <source>
        <dbReference type="ARBA" id="ARBA00023125"/>
    </source>
</evidence>
<evidence type="ECO:0000256" key="1">
    <source>
        <dbReference type="ARBA" id="ARBA00022908"/>
    </source>
</evidence>
<accession>A0ABS2MXU6</accession>
<protein>
    <submittedName>
        <fullName evidence="6">Uncharacterized protein YneR</fullName>
    </submittedName>
</protein>
<dbReference type="PROSITE" id="PS51736">
    <property type="entry name" value="RECOMBINASES_3"/>
    <property type="match status" value="1"/>
</dbReference>
<proteinExistence type="predicted"/>
<keyword evidence="7" id="KW-1185">Reference proteome</keyword>
<gene>
    <name evidence="6" type="ORF">JOC48_001139</name>
</gene>
<evidence type="ECO:0000259" key="5">
    <source>
        <dbReference type="PROSITE" id="PS51736"/>
    </source>
</evidence>
<dbReference type="SUPFAM" id="SSF53041">
    <property type="entry name" value="Resolvase-like"/>
    <property type="match status" value="1"/>
</dbReference>
<comment type="caution">
    <text evidence="6">The sequence shown here is derived from an EMBL/GenBank/DDBJ whole genome shotgun (WGS) entry which is preliminary data.</text>
</comment>
<organism evidence="6 7">
    <name type="scientific">Aquibacillus albus</name>
    <dbReference type="NCBI Taxonomy" id="1168171"/>
    <lineage>
        <taxon>Bacteria</taxon>
        <taxon>Bacillati</taxon>
        <taxon>Bacillota</taxon>
        <taxon>Bacilli</taxon>
        <taxon>Bacillales</taxon>
        <taxon>Bacillaceae</taxon>
        <taxon>Aquibacillus</taxon>
    </lineage>
</organism>
<dbReference type="InterPro" id="IPR050639">
    <property type="entry name" value="SSR_resolvase"/>
</dbReference>
<keyword evidence="1" id="KW-0229">DNA integration</keyword>
<dbReference type="Proteomes" id="UP001296943">
    <property type="component" value="Unassembled WGS sequence"/>
</dbReference>
<dbReference type="InterPro" id="IPR006119">
    <property type="entry name" value="Resolv_N"/>
</dbReference>
<keyword evidence="2" id="KW-0238">DNA-binding</keyword>
<feature type="domain" description="Resolvase/invertase-type recombinase catalytic" evidence="5">
    <location>
        <begin position="35"/>
        <end position="103"/>
    </location>
</feature>
<evidence type="ECO:0000313" key="7">
    <source>
        <dbReference type="Proteomes" id="UP001296943"/>
    </source>
</evidence>
<name>A0ABS2MXU6_9BACI</name>
<dbReference type="EMBL" id="JAFBDR010000004">
    <property type="protein sequence ID" value="MBM7570661.1"/>
    <property type="molecule type" value="Genomic_DNA"/>
</dbReference>
<dbReference type="PANTHER" id="PTHR30461:SF23">
    <property type="entry name" value="DNA RECOMBINASE-RELATED"/>
    <property type="match status" value="1"/>
</dbReference>
<dbReference type="InterPro" id="IPR006118">
    <property type="entry name" value="Recombinase_CS"/>
</dbReference>
<dbReference type="Pfam" id="PF00239">
    <property type="entry name" value="Resolvase"/>
    <property type="match status" value="1"/>
</dbReference>
<dbReference type="Gene3D" id="3.40.50.1390">
    <property type="entry name" value="Resolvase, N-terminal catalytic domain"/>
    <property type="match status" value="1"/>
</dbReference>
<evidence type="ECO:0000256" key="4">
    <source>
        <dbReference type="PROSITE-ProRule" id="PRU10137"/>
    </source>
</evidence>
<sequence length="103" mass="11622">MKGGQRNHSLSADELASLLELIRIYVTEGMPLKDKVVGYARVSTKGQVNEGYSVAYQMEEIKQYCTRHYLELVNIYIDEGISGAKVDQEGLSVERNTTTRHVK</sequence>
<dbReference type="PROSITE" id="PS00397">
    <property type="entry name" value="RECOMBINASES_1"/>
    <property type="match status" value="1"/>
</dbReference>
<feature type="active site" description="O-(5'-phospho-DNA)-serine intermediate" evidence="4">
    <location>
        <position position="43"/>
    </location>
</feature>
<evidence type="ECO:0000313" key="6">
    <source>
        <dbReference type="EMBL" id="MBM7570661.1"/>
    </source>
</evidence>